<accession>A0A7R9AHB1</accession>
<dbReference type="EMBL" id="LR908070">
    <property type="protein sequence ID" value="CAD7254252.1"/>
    <property type="molecule type" value="Genomic_DNA"/>
</dbReference>
<gene>
    <name evidence="2" type="ORF">DSTB1V02_LOCUS13998</name>
</gene>
<dbReference type="SUPFAM" id="SSF57302">
    <property type="entry name" value="Snake toxin-like"/>
    <property type="match status" value="1"/>
</dbReference>
<proteinExistence type="predicted"/>
<name>A0A7R9AHB1_9CRUS</name>
<feature type="signal peptide" evidence="1">
    <location>
        <begin position="1"/>
        <end position="18"/>
    </location>
</feature>
<feature type="chain" id="PRO_5036402873" evidence="1">
    <location>
        <begin position="19"/>
        <end position="111"/>
    </location>
</feature>
<keyword evidence="1" id="KW-0732">Signal</keyword>
<protein>
    <submittedName>
        <fullName evidence="2">Uncharacterized protein</fullName>
    </submittedName>
</protein>
<dbReference type="InterPro" id="IPR045860">
    <property type="entry name" value="Snake_toxin-like_sf"/>
</dbReference>
<evidence type="ECO:0000256" key="1">
    <source>
        <dbReference type="SAM" id="SignalP"/>
    </source>
</evidence>
<dbReference type="EMBL" id="CAJPEV010008552">
    <property type="protein sequence ID" value="CAG0905321.1"/>
    <property type="molecule type" value="Genomic_DNA"/>
</dbReference>
<evidence type="ECO:0000313" key="3">
    <source>
        <dbReference type="Proteomes" id="UP000677054"/>
    </source>
</evidence>
<dbReference type="Proteomes" id="UP000677054">
    <property type="component" value="Unassembled WGS sequence"/>
</dbReference>
<sequence length="111" mass="12237">MKFPAILGLLALVGWGTALKCFHCSSIQECKMKSLRVRKNCTKDSESYCSSTWQNGTLHKAGCSNGIVATSLREKTCYCQWDLCNTAAFTLSPARLSLALLLLACWKTLLL</sequence>
<dbReference type="AlphaFoldDB" id="A0A7R9AHB1"/>
<evidence type="ECO:0000313" key="2">
    <source>
        <dbReference type="EMBL" id="CAD7254252.1"/>
    </source>
</evidence>
<organism evidence="2">
    <name type="scientific">Darwinula stevensoni</name>
    <dbReference type="NCBI Taxonomy" id="69355"/>
    <lineage>
        <taxon>Eukaryota</taxon>
        <taxon>Metazoa</taxon>
        <taxon>Ecdysozoa</taxon>
        <taxon>Arthropoda</taxon>
        <taxon>Crustacea</taxon>
        <taxon>Oligostraca</taxon>
        <taxon>Ostracoda</taxon>
        <taxon>Podocopa</taxon>
        <taxon>Podocopida</taxon>
        <taxon>Darwinulocopina</taxon>
        <taxon>Darwinuloidea</taxon>
        <taxon>Darwinulidae</taxon>
        <taxon>Darwinula</taxon>
    </lineage>
</organism>
<reference evidence="2" key="1">
    <citation type="submission" date="2020-11" db="EMBL/GenBank/DDBJ databases">
        <authorList>
            <person name="Tran Van P."/>
        </authorList>
    </citation>
    <scope>NUCLEOTIDE SEQUENCE</scope>
</reference>
<keyword evidence="3" id="KW-1185">Reference proteome</keyword>